<feature type="compositionally biased region" description="Polar residues" evidence="6">
    <location>
        <begin position="21"/>
        <end position="39"/>
    </location>
</feature>
<dbReference type="InterPro" id="IPR017907">
    <property type="entry name" value="Znf_RING_CS"/>
</dbReference>
<dbReference type="GO" id="GO:0030132">
    <property type="term" value="C:clathrin coat of coated pit"/>
    <property type="evidence" value="ECO:0007669"/>
    <property type="project" value="TreeGrafter"/>
</dbReference>
<keyword evidence="1" id="KW-0479">Metal-binding</keyword>
<accession>A0AAV2RTR3</accession>
<dbReference type="SUPFAM" id="SSF57850">
    <property type="entry name" value="RING/U-box"/>
    <property type="match status" value="1"/>
</dbReference>
<dbReference type="SMART" id="SM00027">
    <property type="entry name" value="EH"/>
    <property type="match status" value="1"/>
</dbReference>
<dbReference type="Gene3D" id="1.10.238.10">
    <property type="entry name" value="EF-hand"/>
    <property type="match status" value="1"/>
</dbReference>
<keyword evidence="3" id="KW-0862">Zinc</keyword>
<evidence type="ECO:0000313" key="10">
    <source>
        <dbReference type="EMBL" id="CAL4142623.1"/>
    </source>
</evidence>
<dbReference type="InterPro" id="IPR027370">
    <property type="entry name" value="Znf-RING_euk"/>
</dbReference>
<evidence type="ECO:0000313" key="11">
    <source>
        <dbReference type="Proteomes" id="UP001497623"/>
    </source>
</evidence>
<keyword evidence="2 5" id="KW-0863">Zinc-finger</keyword>
<dbReference type="PROSITE" id="PS00518">
    <property type="entry name" value="ZF_RING_1"/>
    <property type="match status" value="1"/>
</dbReference>
<dbReference type="Proteomes" id="UP001497623">
    <property type="component" value="Unassembled WGS sequence"/>
</dbReference>
<dbReference type="Gene3D" id="3.30.40.10">
    <property type="entry name" value="Zinc/RING finger domain, C3HC4 (zinc finger)"/>
    <property type="match status" value="1"/>
</dbReference>
<dbReference type="AlphaFoldDB" id="A0AAV2RTR3"/>
<dbReference type="PROSITE" id="PS50031">
    <property type="entry name" value="EH"/>
    <property type="match status" value="1"/>
</dbReference>
<dbReference type="Pfam" id="PF13445">
    <property type="entry name" value="zf-RING_UBOX"/>
    <property type="match status" value="1"/>
</dbReference>
<reference evidence="10 11" key="1">
    <citation type="submission" date="2024-05" db="EMBL/GenBank/DDBJ databases">
        <authorList>
            <person name="Wallberg A."/>
        </authorList>
    </citation>
    <scope>NUCLEOTIDE SEQUENCE [LARGE SCALE GENOMIC DNA]</scope>
</reference>
<dbReference type="InterPro" id="IPR000261">
    <property type="entry name" value="EH_dom"/>
</dbReference>
<evidence type="ECO:0000256" key="6">
    <source>
        <dbReference type="SAM" id="MobiDB-lite"/>
    </source>
</evidence>
<dbReference type="PANTHER" id="PTHR11216:SF176">
    <property type="entry name" value="EPIDERMAL GROWTH FACTOR RECEPTOR PATHWAY SUBSTRATE CLONE 15, ISOFORM A"/>
    <property type="match status" value="1"/>
</dbReference>
<dbReference type="PROSITE" id="PS50222">
    <property type="entry name" value="EF_HAND_2"/>
    <property type="match status" value="1"/>
</dbReference>
<dbReference type="PROSITE" id="PS50089">
    <property type="entry name" value="ZF_RING_2"/>
    <property type="match status" value="1"/>
</dbReference>
<feature type="region of interest" description="Disordered" evidence="6">
    <location>
        <begin position="1"/>
        <end position="62"/>
    </location>
</feature>
<dbReference type="CDD" id="cd00052">
    <property type="entry name" value="EH"/>
    <property type="match status" value="1"/>
</dbReference>
<feature type="compositionally biased region" description="Basic and acidic residues" evidence="6">
    <location>
        <begin position="51"/>
        <end position="60"/>
    </location>
</feature>
<evidence type="ECO:0000256" key="1">
    <source>
        <dbReference type="ARBA" id="ARBA00022723"/>
    </source>
</evidence>
<keyword evidence="11" id="KW-1185">Reference proteome</keyword>
<gene>
    <name evidence="10" type="ORF">MNOR_LOCUS29162</name>
</gene>
<feature type="domain" description="RING-type" evidence="8">
    <location>
        <begin position="349"/>
        <end position="391"/>
    </location>
</feature>
<sequence length="670" mass="75246">MNFYKEISPSQPEPLDLPQQGKVNNSSTKAMDSYSQSQPPRAFPQPHGLVRHPDPPDLSRHAIVNNSGQFSQHGIVNNSAPRARSLLNQANRHGAFLQPHGLVHSQLPRTFIPPRPPYLSTAPRGPANLALTRPVHNDMNKLVNNSQNFASSWVVTAKDFLKYKALFQKADTNKDGYVTGIEVRDMFIRTGLTQKNLIHIWDLVDTKQEGKLNCEQFALAMWFTMRAAVHKMEPPNKLNPEMIPPSMRVKAPPVPVPNVMQYRTNEAFPKPTNNRINGNASKVMAKPSMVTIPRGTISAEMMQPAMRAKAPVANVMQYKNKETFPKPTNKVTAKKYKPARPPKEDHFGCPNCLMMYDDSQYSPRKLPCGHTFCIDCIDETLNNDNVKCGICGVDHKTLAAADFPVNVVIEELIRKSLEEKSEEERKKFIHDADNCYFCFSDGPPMKRIKVGHTKDTCDIESSQENNSSVGCQMVKTDDKLGNTDNINAGRNICNENNLVVGNEVSKMGGKSGNTENANKIDTCNKSENNLNSLSVLEKDSQCKEKMLSTRLQTNCEDALDSNKQNLKQNCHNIEENCVENIFSNENTIDNKLPTILNVISNYSETNETSNKLETNLSDRLSPDVMFTENFEKSPINSELTKHQRLTPNKSKIDENMNSLSVDKFLEEILK</sequence>
<dbReference type="GO" id="GO:0006897">
    <property type="term" value="P:endocytosis"/>
    <property type="evidence" value="ECO:0007669"/>
    <property type="project" value="TreeGrafter"/>
</dbReference>
<evidence type="ECO:0000256" key="2">
    <source>
        <dbReference type="ARBA" id="ARBA00022771"/>
    </source>
</evidence>
<feature type="non-terminal residue" evidence="10">
    <location>
        <position position="670"/>
    </location>
</feature>
<evidence type="ECO:0000259" key="8">
    <source>
        <dbReference type="PROSITE" id="PS50089"/>
    </source>
</evidence>
<comment type="caution">
    <text evidence="10">The sequence shown here is derived from an EMBL/GenBank/DDBJ whole genome shotgun (WGS) entry which is preliminary data.</text>
</comment>
<feature type="domain" description="EH" evidence="7">
    <location>
        <begin position="159"/>
        <end position="249"/>
    </location>
</feature>
<dbReference type="GO" id="GO:0008270">
    <property type="term" value="F:zinc ion binding"/>
    <property type="evidence" value="ECO:0007669"/>
    <property type="project" value="UniProtKB-KW"/>
</dbReference>
<dbReference type="EMBL" id="CAXKWB010033297">
    <property type="protein sequence ID" value="CAL4142623.1"/>
    <property type="molecule type" value="Genomic_DNA"/>
</dbReference>
<dbReference type="GO" id="GO:0016197">
    <property type="term" value="P:endosomal transport"/>
    <property type="evidence" value="ECO:0007669"/>
    <property type="project" value="TreeGrafter"/>
</dbReference>
<proteinExistence type="predicted"/>
<protein>
    <submittedName>
        <fullName evidence="10">Uncharacterized protein</fullName>
    </submittedName>
</protein>
<dbReference type="GO" id="GO:0005509">
    <property type="term" value="F:calcium ion binding"/>
    <property type="evidence" value="ECO:0007669"/>
    <property type="project" value="InterPro"/>
</dbReference>
<organism evidence="10 11">
    <name type="scientific">Meganyctiphanes norvegica</name>
    <name type="common">Northern krill</name>
    <name type="synonym">Thysanopoda norvegica</name>
    <dbReference type="NCBI Taxonomy" id="48144"/>
    <lineage>
        <taxon>Eukaryota</taxon>
        <taxon>Metazoa</taxon>
        <taxon>Ecdysozoa</taxon>
        <taxon>Arthropoda</taxon>
        <taxon>Crustacea</taxon>
        <taxon>Multicrustacea</taxon>
        <taxon>Malacostraca</taxon>
        <taxon>Eumalacostraca</taxon>
        <taxon>Eucarida</taxon>
        <taxon>Euphausiacea</taxon>
        <taxon>Euphausiidae</taxon>
        <taxon>Meganyctiphanes</taxon>
    </lineage>
</organism>
<dbReference type="InterPro" id="IPR013083">
    <property type="entry name" value="Znf_RING/FYVE/PHD"/>
</dbReference>
<dbReference type="PANTHER" id="PTHR11216">
    <property type="entry name" value="EH DOMAIN"/>
    <property type="match status" value="1"/>
</dbReference>
<evidence type="ECO:0000259" key="9">
    <source>
        <dbReference type="PROSITE" id="PS50222"/>
    </source>
</evidence>
<evidence type="ECO:0000256" key="5">
    <source>
        <dbReference type="PROSITE-ProRule" id="PRU00175"/>
    </source>
</evidence>
<dbReference type="InterPro" id="IPR011992">
    <property type="entry name" value="EF-hand-dom_pair"/>
</dbReference>
<dbReference type="SUPFAM" id="SSF47473">
    <property type="entry name" value="EF-hand"/>
    <property type="match status" value="1"/>
</dbReference>
<feature type="domain" description="EF-hand" evidence="9">
    <location>
        <begin position="158"/>
        <end position="193"/>
    </location>
</feature>
<dbReference type="PROSITE" id="PS00018">
    <property type="entry name" value="EF_HAND_1"/>
    <property type="match status" value="1"/>
</dbReference>
<dbReference type="SMART" id="SM00184">
    <property type="entry name" value="RING"/>
    <property type="match status" value="1"/>
</dbReference>
<dbReference type="InterPro" id="IPR001841">
    <property type="entry name" value="Znf_RING"/>
</dbReference>
<dbReference type="InterPro" id="IPR018247">
    <property type="entry name" value="EF_Hand_1_Ca_BS"/>
</dbReference>
<evidence type="ECO:0000256" key="4">
    <source>
        <dbReference type="ARBA" id="ARBA00022837"/>
    </source>
</evidence>
<dbReference type="InterPro" id="IPR002048">
    <property type="entry name" value="EF_hand_dom"/>
</dbReference>
<evidence type="ECO:0000259" key="7">
    <source>
        <dbReference type="PROSITE" id="PS50031"/>
    </source>
</evidence>
<dbReference type="GO" id="GO:0045296">
    <property type="term" value="F:cadherin binding"/>
    <property type="evidence" value="ECO:0007669"/>
    <property type="project" value="TreeGrafter"/>
</dbReference>
<keyword evidence="4" id="KW-0106">Calcium</keyword>
<evidence type="ECO:0000256" key="3">
    <source>
        <dbReference type="ARBA" id="ARBA00022833"/>
    </source>
</evidence>
<name>A0AAV2RTR3_MEGNR</name>
<dbReference type="Pfam" id="PF12763">
    <property type="entry name" value="EH"/>
    <property type="match status" value="1"/>
</dbReference>